<dbReference type="EMBL" id="BMML01000005">
    <property type="protein sequence ID" value="GGN04393.1"/>
    <property type="molecule type" value="Genomic_DNA"/>
</dbReference>
<organism evidence="2 3">
    <name type="scientific">Streptomyces fuscichromogenes</name>
    <dbReference type="NCBI Taxonomy" id="1324013"/>
    <lineage>
        <taxon>Bacteria</taxon>
        <taxon>Bacillati</taxon>
        <taxon>Actinomycetota</taxon>
        <taxon>Actinomycetes</taxon>
        <taxon>Kitasatosporales</taxon>
        <taxon>Streptomycetaceae</taxon>
        <taxon>Streptomyces</taxon>
    </lineage>
</organism>
<accession>A0A918CQV0</accession>
<evidence type="ECO:0000313" key="2">
    <source>
        <dbReference type="EMBL" id="GGN04393.1"/>
    </source>
</evidence>
<evidence type="ECO:0000313" key="3">
    <source>
        <dbReference type="Proteomes" id="UP000653411"/>
    </source>
</evidence>
<reference evidence="2" key="1">
    <citation type="journal article" date="2014" name="Int. J. Syst. Evol. Microbiol.">
        <title>Complete genome sequence of Corynebacterium casei LMG S-19264T (=DSM 44701T), isolated from a smear-ripened cheese.</title>
        <authorList>
            <consortium name="US DOE Joint Genome Institute (JGI-PGF)"/>
            <person name="Walter F."/>
            <person name="Albersmeier A."/>
            <person name="Kalinowski J."/>
            <person name="Ruckert C."/>
        </authorList>
    </citation>
    <scope>NUCLEOTIDE SEQUENCE</scope>
    <source>
        <strain evidence="2">CGMCC 4.7110</strain>
    </source>
</reference>
<evidence type="ECO:0000256" key="1">
    <source>
        <dbReference type="SAM" id="MobiDB-lite"/>
    </source>
</evidence>
<keyword evidence="3" id="KW-1185">Reference proteome</keyword>
<dbReference type="RefSeq" id="WP_229712996.1">
    <property type="nucleotide sequence ID" value="NZ_BMML01000005.1"/>
</dbReference>
<name>A0A918CQV0_9ACTN</name>
<dbReference type="Pfam" id="PF20043">
    <property type="entry name" value="DUF6445"/>
    <property type="match status" value="1"/>
</dbReference>
<comment type="caution">
    <text evidence="2">The sequence shown here is derived from an EMBL/GenBank/DDBJ whole genome shotgun (WGS) entry which is preliminary data.</text>
</comment>
<protein>
    <submittedName>
        <fullName evidence="2">Uncharacterized protein</fullName>
    </submittedName>
</protein>
<feature type="compositionally biased region" description="Low complexity" evidence="1">
    <location>
        <begin position="7"/>
        <end position="27"/>
    </location>
</feature>
<sequence>MPPQSFPRVPRLPGGAAPRGPATRPALPVLPYRKPTRGRDYWVFDDVLPDVDAVRERCLAKDDWVQGYPYTSETWPGLRTMPGLEPAELAVVEELVKKATGAGKLWVQQAPGGGTLNHNCVQVVGEGESEPRPHTDSRALCRYAAVLYLNPGVAKDCGTAFYRQSLPGGRLGGNIVQAPHNNLVEALGTRFVPGDHFEEDVRVPHRYNRLLLYNANLVHSATGYTGRTLEEKRMTAVFFWMA</sequence>
<proteinExistence type="predicted"/>
<dbReference type="AlphaFoldDB" id="A0A918CQV0"/>
<gene>
    <name evidence="2" type="ORF">GCM10011578_027570</name>
</gene>
<feature type="region of interest" description="Disordered" evidence="1">
    <location>
        <begin position="1"/>
        <end position="29"/>
    </location>
</feature>
<dbReference type="Proteomes" id="UP000653411">
    <property type="component" value="Unassembled WGS sequence"/>
</dbReference>
<reference evidence="2" key="2">
    <citation type="submission" date="2020-09" db="EMBL/GenBank/DDBJ databases">
        <authorList>
            <person name="Sun Q."/>
            <person name="Zhou Y."/>
        </authorList>
    </citation>
    <scope>NUCLEOTIDE SEQUENCE</scope>
    <source>
        <strain evidence="2">CGMCC 4.7110</strain>
    </source>
</reference>
<dbReference type="InterPro" id="IPR045617">
    <property type="entry name" value="DUF6445"/>
</dbReference>